<evidence type="ECO:0000313" key="3">
    <source>
        <dbReference type="Proteomes" id="UP000220797"/>
    </source>
</evidence>
<reference evidence="2" key="1">
    <citation type="submission" date="2015-04" db="EMBL/GenBank/DDBJ databases">
        <authorList>
            <consortium name="Pathogen Informatics"/>
        </authorList>
    </citation>
    <scope>NUCLEOTIDE SEQUENCE [LARGE SCALE GENOMIC DNA]</scope>
    <source>
        <strain evidence="2">8A</strain>
    </source>
</reference>
<dbReference type="PANTHER" id="PTHR23353">
    <property type="entry name" value="RAB-GAP/TBC-RELATED"/>
    <property type="match status" value="1"/>
</dbReference>
<accession>A0A1J1GX06</accession>
<feature type="transmembrane region" description="Helical" evidence="1">
    <location>
        <begin position="109"/>
        <end position="125"/>
    </location>
</feature>
<feature type="transmembrane region" description="Helical" evidence="1">
    <location>
        <begin position="676"/>
        <end position="697"/>
    </location>
</feature>
<feature type="transmembrane region" description="Helical" evidence="1">
    <location>
        <begin position="71"/>
        <end position="89"/>
    </location>
</feature>
<dbReference type="OrthoDB" id="365615at2759"/>
<feature type="transmembrane region" description="Helical" evidence="1">
    <location>
        <begin position="717"/>
        <end position="743"/>
    </location>
</feature>
<dbReference type="Proteomes" id="UP000220797">
    <property type="component" value="Unassembled WGS sequence"/>
</dbReference>
<proteinExistence type="predicted"/>
<feature type="transmembrane region" description="Helical" evidence="1">
    <location>
        <begin position="187"/>
        <end position="207"/>
    </location>
</feature>
<name>A0A1J1GX06_PLAGA</name>
<feature type="transmembrane region" description="Helical" evidence="1">
    <location>
        <begin position="832"/>
        <end position="851"/>
    </location>
</feature>
<dbReference type="InterPro" id="IPR053019">
    <property type="entry name" value="GATA_zinc_finger"/>
</dbReference>
<dbReference type="EMBL" id="CVMV01000070">
    <property type="protein sequence ID" value="CRG96792.1"/>
    <property type="molecule type" value="Genomic_DNA"/>
</dbReference>
<organism evidence="2 3">
    <name type="scientific">Plasmodium gallinaceum</name>
    <dbReference type="NCBI Taxonomy" id="5849"/>
    <lineage>
        <taxon>Eukaryota</taxon>
        <taxon>Sar</taxon>
        <taxon>Alveolata</taxon>
        <taxon>Apicomplexa</taxon>
        <taxon>Aconoidasida</taxon>
        <taxon>Haemosporida</taxon>
        <taxon>Plasmodiidae</taxon>
        <taxon>Plasmodium</taxon>
        <taxon>Plasmodium (Haemamoeba)</taxon>
    </lineage>
</organism>
<keyword evidence="1" id="KW-0812">Transmembrane</keyword>
<evidence type="ECO:0000256" key="1">
    <source>
        <dbReference type="SAM" id="Phobius"/>
    </source>
</evidence>
<gene>
    <name evidence="2" type="ORF">PGAL8A_00437400</name>
</gene>
<dbReference type="RefSeq" id="XP_028529595.1">
    <property type="nucleotide sequence ID" value="XM_028673109.1"/>
</dbReference>
<feature type="transmembrane region" description="Helical" evidence="1">
    <location>
        <begin position="12"/>
        <end position="31"/>
    </location>
</feature>
<dbReference type="OMA" id="YAIHAQI"/>
<keyword evidence="3" id="KW-1185">Reference proteome</keyword>
<dbReference type="AlphaFoldDB" id="A0A1J1GX06"/>
<dbReference type="VEuPathDB" id="PlasmoDB:PGAL8A_00437400"/>
<feature type="transmembrane region" description="Helical" evidence="1">
    <location>
        <begin position="633"/>
        <end position="655"/>
    </location>
</feature>
<protein>
    <submittedName>
        <fullName evidence="2">Uncharacterized protein</fullName>
    </submittedName>
</protein>
<keyword evidence="1" id="KW-0472">Membrane</keyword>
<feature type="transmembrane region" description="Helical" evidence="1">
    <location>
        <begin position="802"/>
        <end position="820"/>
    </location>
</feature>
<sequence>MWESKKEEIVNILFTMFLVLIQQISLLYIISNYTKNYHYFIFLVVDLFLCLYIVCSVYDNNNAGVKISIQWMIYMMTLSMKMIIFSFFIKDSRKYTNNNTFLLYLSNDVLVYNLIYMTPFIYLLFSLRSRNILENILDNKIINENILSVDVNIINLFDLIDLIFMYSHLTSIYKIVTDFEFYNFQNTYIMLIIVIVALVLFGFYFPIYTNIEKSYSYDETANLLIKKKNHKIYEGNNSSSENFYFSSNSVSTHPTKSHAKKNSYLFNKTNIKSFKENKITNFADPLDNNIKSNINKSFSTYTSIDTIETTFSSSDFSKNFSSKSLSTSSSYFSLSSSPSVSSYLSPFFSFTSKNYKNKMNKSDDRKYKDVYTDVYITAKFHFIIGFFLIDIPFFIYSYKNSLSNDFDDNLYLNDEENNNNNNSYNNQYNNIISKTTKNNKTLIPTKKEKREMKRNIRKKKRTFLDLIYKLKYKREMPVYSFKIKDHILSFYNFTCKRFNNANFVYFDDKLVFPYFTNLRFMLVILLDYFLKIGFTLFFIVILLNKHTVIHDKNLIYIHDIPLKNTSEKILTFPYSFDLMNYPNLELPTNSINIYYINKDMENDTKLRNKNNEPKGYIKLELLDNIFKLNWNEIYIVDKFCLCTCVAYLIINFLLLMRSSTFFDILYVSIFNVVRHLSFYFSLKQFILFFFMFNGNIYNRYYIYYEKNIRKLNYHFEYLFLLFFNIQHFISLIKHLSLFFRILFNFRYVYYYRQPKGSKENKKDELRYSVSVYILYLLCKYSYAPVNLNSLLFGNNILNNVILIDNINNFTWVNILSIILFKSVQILITKADYFLIGLFILHILLYIIYAIHTQILRYIILRKIEILFVFKHILISKYKGIQLVPDKNSPYVTCADILKYYSEEGFFSSESNMIPNFI</sequence>
<feature type="transmembrane region" description="Helical" evidence="1">
    <location>
        <begin position="37"/>
        <end position="59"/>
    </location>
</feature>
<feature type="transmembrane region" description="Helical" evidence="1">
    <location>
        <begin position="520"/>
        <end position="543"/>
    </location>
</feature>
<evidence type="ECO:0000313" key="2">
    <source>
        <dbReference type="EMBL" id="CRG96792.1"/>
    </source>
</evidence>
<keyword evidence="1" id="KW-1133">Transmembrane helix</keyword>
<comment type="caution">
    <text evidence="2">The sequence shown here is derived from an EMBL/GenBank/DDBJ whole genome shotgun (WGS) entry which is preliminary data.</text>
</comment>
<feature type="transmembrane region" description="Helical" evidence="1">
    <location>
        <begin position="764"/>
        <end position="782"/>
    </location>
</feature>
<dbReference type="GeneID" id="39732906"/>